<keyword evidence="4" id="KW-0862">Zinc</keyword>
<dbReference type="GO" id="GO:0005524">
    <property type="term" value="F:ATP binding"/>
    <property type="evidence" value="ECO:0007669"/>
    <property type="project" value="UniProtKB-KW"/>
</dbReference>
<comment type="catalytic activity">
    <reaction evidence="4">
        <text>N(6)-carboxybiotinyl-L-lysyl-[protein] + acetyl-CoA = N(6)-biotinyl-L-lysyl-[protein] + malonyl-CoA</text>
        <dbReference type="Rhea" id="RHEA:54728"/>
        <dbReference type="Rhea" id="RHEA-COMP:10505"/>
        <dbReference type="Rhea" id="RHEA-COMP:10506"/>
        <dbReference type="ChEBI" id="CHEBI:57288"/>
        <dbReference type="ChEBI" id="CHEBI:57384"/>
        <dbReference type="ChEBI" id="CHEBI:83144"/>
        <dbReference type="ChEBI" id="CHEBI:83145"/>
        <dbReference type="EC" id="2.1.3.15"/>
    </reaction>
</comment>
<keyword evidence="1 4" id="KW-0808">Transferase</keyword>
<dbReference type="PATRIC" id="fig|1307761.3.peg.1108"/>
<dbReference type="KEGG" id="slr:L21SP2_1113"/>
<keyword evidence="4" id="KW-0547">Nucleotide-binding</keyword>
<dbReference type="InterPro" id="IPR034733">
    <property type="entry name" value="AcCoA_carboxyl_beta"/>
</dbReference>
<keyword evidence="4" id="KW-0963">Cytoplasm</keyword>
<evidence type="ECO:0000313" key="6">
    <source>
        <dbReference type="EMBL" id="AHC14518.1"/>
    </source>
</evidence>
<keyword evidence="7" id="KW-1185">Reference proteome</keyword>
<feature type="binding site" evidence="4">
    <location>
        <position position="57"/>
    </location>
    <ligand>
        <name>Zn(2+)</name>
        <dbReference type="ChEBI" id="CHEBI:29105"/>
    </ligand>
</feature>
<name>V5WFG9_9SPIO</name>
<reference evidence="6 7" key="1">
    <citation type="journal article" date="2015" name="Stand. Genomic Sci.">
        <title>Complete genome sequence and description of Salinispira pacifica gen. nov., sp. nov., a novel spirochaete isolated form a hypersaline microbial mat.</title>
        <authorList>
            <person name="Ben Hania W."/>
            <person name="Joseph M."/>
            <person name="Schumann P."/>
            <person name="Bunk B."/>
            <person name="Fiebig A."/>
            <person name="Sproer C."/>
            <person name="Klenk H.P."/>
            <person name="Fardeau M.L."/>
            <person name="Spring S."/>
        </authorList>
    </citation>
    <scope>NUCLEOTIDE SEQUENCE [LARGE SCALE GENOMIC DNA]</scope>
    <source>
        <strain evidence="6 7">L21-RPul-D2</strain>
    </source>
</reference>
<dbReference type="GO" id="GO:0016743">
    <property type="term" value="F:carboxyl- or carbamoyltransferase activity"/>
    <property type="evidence" value="ECO:0007669"/>
    <property type="project" value="UniProtKB-UniRule"/>
</dbReference>
<evidence type="ECO:0000256" key="4">
    <source>
        <dbReference type="HAMAP-Rule" id="MF_01395"/>
    </source>
</evidence>
<accession>V5WFG9</accession>
<evidence type="ECO:0000256" key="3">
    <source>
        <dbReference type="ARBA" id="ARBA00023160"/>
    </source>
</evidence>
<dbReference type="PANTHER" id="PTHR42995:SF5">
    <property type="entry name" value="ACETYL-COENZYME A CARBOXYLASE CARBOXYL TRANSFERASE SUBUNIT BETA, CHLOROPLASTIC"/>
    <property type="match status" value="1"/>
</dbReference>
<keyword evidence="2 4" id="KW-0276">Fatty acid metabolism</keyword>
<comment type="cofactor">
    <cofactor evidence="4">
        <name>Zn(2+)</name>
        <dbReference type="ChEBI" id="CHEBI:29105"/>
    </cofactor>
    <text evidence="4">Binds 1 zinc ion per subunit.</text>
</comment>
<feature type="binding site" evidence="4">
    <location>
        <position position="41"/>
    </location>
    <ligand>
        <name>Zn(2+)</name>
        <dbReference type="ChEBI" id="CHEBI:29105"/>
    </ligand>
</feature>
<feature type="zinc finger region" description="C4-type" evidence="4">
    <location>
        <begin position="38"/>
        <end position="60"/>
    </location>
</feature>
<dbReference type="eggNOG" id="COG0777">
    <property type="taxonomic scope" value="Bacteria"/>
</dbReference>
<dbReference type="GO" id="GO:0006633">
    <property type="term" value="P:fatty acid biosynthetic process"/>
    <property type="evidence" value="ECO:0007669"/>
    <property type="project" value="UniProtKB-KW"/>
</dbReference>
<comment type="pathway">
    <text evidence="4">Lipid metabolism; malonyl-CoA biosynthesis; malonyl-CoA from acetyl-CoA: step 1/1.</text>
</comment>
<sequence>MADTRVAKLIQKIFRKKMKFSDFSVADDRGFLQKEHKCPSCNAQLDSELLKQNFYVCSQCGHHFRISAPERLRFLADNGEYQEFSSDLQTVNPLEFPEYEEKVKKSQQKTGLNEAVQTVLCRIEGREAVVGIMNFQFLGGSMGSVVGEKIARAILLAAQRGLPCILFTASGGARMHEGIFSLMQMAKTSHAAALLEQVGQPLFIVLTDPTTGGVTASFAMLGDVTLAEPNALIGFAGPRVIEGIMKQKLPIGFQRAEFQQEKGFVDKIVPRSQLRKTLAFLIDAHSYEGGKA</sequence>
<organism evidence="6 7">
    <name type="scientific">Salinispira pacifica</name>
    <dbReference type="NCBI Taxonomy" id="1307761"/>
    <lineage>
        <taxon>Bacteria</taxon>
        <taxon>Pseudomonadati</taxon>
        <taxon>Spirochaetota</taxon>
        <taxon>Spirochaetia</taxon>
        <taxon>Spirochaetales</taxon>
        <taxon>Spirochaetaceae</taxon>
        <taxon>Salinispira</taxon>
    </lineage>
</organism>
<keyword evidence="3 4" id="KW-0275">Fatty acid biosynthesis</keyword>
<dbReference type="GO" id="GO:0009317">
    <property type="term" value="C:acetyl-CoA carboxylase complex"/>
    <property type="evidence" value="ECO:0007669"/>
    <property type="project" value="InterPro"/>
</dbReference>
<keyword evidence="6" id="KW-0436">Ligase</keyword>
<gene>
    <name evidence="4" type="primary">accD</name>
    <name evidence="6" type="ORF">L21SP2_1113</name>
</gene>
<keyword evidence="4" id="KW-0443">Lipid metabolism</keyword>
<dbReference type="AlphaFoldDB" id="V5WFG9"/>
<keyword evidence="4" id="KW-0067">ATP-binding</keyword>
<dbReference type="EC" id="2.1.3.15" evidence="4"/>
<feature type="binding site" evidence="4">
    <location>
        <position position="38"/>
    </location>
    <ligand>
        <name>Zn(2+)</name>
        <dbReference type="ChEBI" id="CHEBI:29105"/>
    </ligand>
</feature>
<dbReference type="PANTHER" id="PTHR42995">
    <property type="entry name" value="ACETYL-COENZYME A CARBOXYLASE CARBOXYL TRANSFERASE SUBUNIT BETA, CHLOROPLASTIC"/>
    <property type="match status" value="1"/>
</dbReference>
<protein>
    <recommendedName>
        <fullName evidence="4">Acetyl-coenzyme A carboxylase carboxyl transferase subunit beta</fullName>
        <shortName evidence="4">ACCase subunit beta</shortName>
        <shortName evidence="4">Acetyl-CoA carboxylase carboxyltransferase subunit beta</shortName>
        <ecNumber evidence="4">2.1.3.15</ecNumber>
    </recommendedName>
</protein>
<dbReference type="GO" id="GO:2001295">
    <property type="term" value="P:malonyl-CoA biosynthetic process"/>
    <property type="evidence" value="ECO:0007669"/>
    <property type="project" value="UniProtKB-UniRule"/>
</dbReference>
<comment type="subcellular location">
    <subcellularLocation>
        <location evidence="4">Cytoplasm</location>
    </subcellularLocation>
</comment>
<dbReference type="PROSITE" id="PS50980">
    <property type="entry name" value="COA_CT_NTER"/>
    <property type="match status" value="1"/>
</dbReference>
<dbReference type="Proteomes" id="UP000018680">
    <property type="component" value="Chromosome"/>
</dbReference>
<dbReference type="InterPro" id="IPR000438">
    <property type="entry name" value="Acetyl_CoA_COase_Trfase_b_su"/>
</dbReference>
<dbReference type="Pfam" id="PF01039">
    <property type="entry name" value="Carboxyl_trans"/>
    <property type="match status" value="1"/>
</dbReference>
<evidence type="ECO:0000259" key="5">
    <source>
        <dbReference type="PROSITE" id="PS50980"/>
    </source>
</evidence>
<evidence type="ECO:0000256" key="2">
    <source>
        <dbReference type="ARBA" id="ARBA00022832"/>
    </source>
</evidence>
<comment type="subunit">
    <text evidence="4">Acetyl-CoA carboxylase is a heterohexamer composed of biotin carboxyl carrier protein (AccB), biotin carboxylase (AccC) and two subunits each of ACCase subunit alpha (AccA) and ACCase subunit beta (AccD).</text>
</comment>
<dbReference type="InterPro" id="IPR011762">
    <property type="entry name" value="COA_CT_N"/>
</dbReference>
<dbReference type="GO" id="GO:0008270">
    <property type="term" value="F:zinc ion binding"/>
    <property type="evidence" value="ECO:0007669"/>
    <property type="project" value="UniProtKB-UniRule"/>
</dbReference>
<keyword evidence="4" id="KW-0444">Lipid biosynthesis</keyword>
<comment type="function">
    <text evidence="4">Component of the acetyl coenzyme A carboxylase (ACC) complex. Biotin carboxylase (BC) catalyzes the carboxylation of biotin on its carrier protein (BCCP) and then the CO(2) group is transferred by the transcarboxylase to acetyl-CoA to form malonyl-CoA.</text>
</comment>
<keyword evidence="4" id="KW-0863">Zinc-finger</keyword>
<dbReference type="NCBIfam" id="TIGR00515">
    <property type="entry name" value="accD"/>
    <property type="match status" value="1"/>
</dbReference>
<evidence type="ECO:0000313" key="7">
    <source>
        <dbReference type="Proteomes" id="UP000018680"/>
    </source>
</evidence>
<comment type="similarity">
    <text evidence="4">Belongs to the AccD/PCCB family.</text>
</comment>
<feature type="binding site" evidence="4">
    <location>
        <position position="60"/>
    </location>
    <ligand>
        <name>Zn(2+)</name>
        <dbReference type="ChEBI" id="CHEBI:29105"/>
    </ligand>
</feature>
<dbReference type="EMBL" id="CP006939">
    <property type="protein sequence ID" value="AHC14518.1"/>
    <property type="molecule type" value="Genomic_DNA"/>
</dbReference>
<evidence type="ECO:0000256" key="1">
    <source>
        <dbReference type="ARBA" id="ARBA00022679"/>
    </source>
</evidence>
<dbReference type="STRING" id="1307761.L21SP2_1113"/>
<proteinExistence type="inferred from homology"/>
<dbReference type="UniPathway" id="UPA00655">
    <property type="reaction ID" value="UER00711"/>
</dbReference>
<dbReference type="GO" id="GO:0003989">
    <property type="term" value="F:acetyl-CoA carboxylase activity"/>
    <property type="evidence" value="ECO:0007669"/>
    <property type="project" value="InterPro"/>
</dbReference>
<dbReference type="HOGENOM" id="CLU_015486_1_1_12"/>
<keyword evidence="4" id="KW-0479">Metal-binding</keyword>
<dbReference type="PRINTS" id="PR01070">
    <property type="entry name" value="ACCCTRFRASEB"/>
</dbReference>
<dbReference type="InterPro" id="IPR029045">
    <property type="entry name" value="ClpP/crotonase-like_dom_sf"/>
</dbReference>
<dbReference type="Gene3D" id="3.90.226.10">
    <property type="entry name" value="2-enoyl-CoA Hydratase, Chain A, domain 1"/>
    <property type="match status" value="1"/>
</dbReference>
<dbReference type="HAMAP" id="MF_01395">
    <property type="entry name" value="AcetylCoA_CT_beta"/>
    <property type="match status" value="1"/>
</dbReference>
<feature type="domain" description="CoA carboxyltransferase N-terminal" evidence="5">
    <location>
        <begin position="34"/>
        <end position="292"/>
    </location>
</feature>
<dbReference type="SUPFAM" id="SSF52096">
    <property type="entry name" value="ClpP/crotonase"/>
    <property type="match status" value="1"/>
</dbReference>